<protein>
    <submittedName>
        <fullName evidence="1">Oxetanocin A resistance protein</fullName>
    </submittedName>
</protein>
<dbReference type="EMBL" id="CP012333">
    <property type="protein sequence ID" value="AKU94890.1"/>
    <property type="molecule type" value="Genomic_DNA"/>
</dbReference>
<dbReference type="AlphaFoldDB" id="A0A0K1PMX1"/>
<dbReference type="PANTHER" id="PTHR14136:SF17">
    <property type="entry name" value="BTB_POZ DOMAIN-CONTAINING PROTEIN KCTD9"/>
    <property type="match status" value="1"/>
</dbReference>
<dbReference type="STRING" id="1391654.AKJ09_01554"/>
<dbReference type="KEGG" id="llu:AKJ09_01554"/>
<name>A0A0K1PMX1_9BACT</name>
<dbReference type="SUPFAM" id="SSF141571">
    <property type="entry name" value="Pentapeptide repeat-like"/>
    <property type="match status" value="1"/>
</dbReference>
<keyword evidence="2" id="KW-1185">Reference proteome</keyword>
<gene>
    <name evidence="1" type="ORF">AKJ09_01554</name>
</gene>
<sequence>MLDEDVDSNFRGDCRHCFALCCVMTTFAVSTDFAQSKPLGQPCPNLDPHFRCSIHASLRERGYRGCTTYDCFGAGQHVSQITFDGIDWRDAPDVATSMVRVFPVVRALHEQMVLLREALGHPLDLRLRRELRDAFQRCADRTHLPARDLELLDVEPERRLVGNLLRRASLAVRTSAGHELRDYERKDFAGADLRGADLRGVNLRATTLLGADLSRADLGMTDLLGADLRGARLFGADLRRSLFVTEPQIATADGDGDTLLPDQIRRPAHWLVRLRRPR</sequence>
<organism evidence="1 2">
    <name type="scientific">Labilithrix luteola</name>
    <dbReference type="NCBI Taxonomy" id="1391654"/>
    <lineage>
        <taxon>Bacteria</taxon>
        <taxon>Pseudomonadati</taxon>
        <taxon>Myxococcota</taxon>
        <taxon>Polyangia</taxon>
        <taxon>Polyangiales</taxon>
        <taxon>Labilitrichaceae</taxon>
        <taxon>Labilithrix</taxon>
    </lineage>
</organism>
<dbReference type="InterPro" id="IPR051082">
    <property type="entry name" value="Pentapeptide-BTB/POZ_domain"/>
</dbReference>
<reference evidence="1 2" key="1">
    <citation type="submission" date="2015-08" db="EMBL/GenBank/DDBJ databases">
        <authorList>
            <person name="Babu N.S."/>
            <person name="Beckwith C.J."/>
            <person name="Beseler K.G."/>
            <person name="Brison A."/>
            <person name="Carone J.V."/>
            <person name="Caskin T.P."/>
            <person name="Diamond M."/>
            <person name="Durham M.E."/>
            <person name="Foxe J.M."/>
            <person name="Go M."/>
            <person name="Henderson B.A."/>
            <person name="Jones I.B."/>
            <person name="McGettigan J.A."/>
            <person name="Micheletti S.J."/>
            <person name="Nasrallah M.E."/>
            <person name="Ortiz D."/>
            <person name="Piller C.R."/>
            <person name="Privatt S.R."/>
            <person name="Schneider S.L."/>
            <person name="Sharp S."/>
            <person name="Smith T.C."/>
            <person name="Stanton J.D."/>
            <person name="Ullery H.E."/>
            <person name="Wilson R.J."/>
            <person name="Serrano M.G."/>
            <person name="Buck G."/>
            <person name="Lee V."/>
            <person name="Wang Y."/>
            <person name="Carvalho R."/>
            <person name="Voegtly L."/>
            <person name="Shi R."/>
            <person name="Duckworth R."/>
            <person name="Johnson A."/>
            <person name="Loviza R."/>
            <person name="Walstead R."/>
            <person name="Shah Z."/>
            <person name="Kiflezghi M."/>
            <person name="Wade K."/>
            <person name="Ball S.L."/>
            <person name="Bradley K.W."/>
            <person name="Asai D.J."/>
            <person name="Bowman C.A."/>
            <person name="Russell D.A."/>
            <person name="Pope W.H."/>
            <person name="Jacobs-Sera D."/>
            <person name="Hendrix R.W."/>
            <person name="Hatfull G.F."/>
        </authorList>
    </citation>
    <scope>NUCLEOTIDE SEQUENCE [LARGE SCALE GENOMIC DNA]</scope>
    <source>
        <strain evidence="1 2">DSM 27648</strain>
    </source>
</reference>
<dbReference type="InterPro" id="IPR001646">
    <property type="entry name" value="5peptide_repeat"/>
</dbReference>
<dbReference type="Pfam" id="PF00805">
    <property type="entry name" value="Pentapeptide"/>
    <property type="match status" value="1"/>
</dbReference>
<accession>A0A0K1PMX1</accession>
<dbReference type="Gene3D" id="2.160.20.80">
    <property type="entry name" value="E3 ubiquitin-protein ligase SopA"/>
    <property type="match status" value="1"/>
</dbReference>
<dbReference type="Proteomes" id="UP000064967">
    <property type="component" value="Chromosome"/>
</dbReference>
<evidence type="ECO:0000313" key="1">
    <source>
        <dbReference type="EMBL" id="AKU94890.1"/>
    </source>
</evidence>
<evidence type="ECO:0000313" key="2">
    <source>
        <dbReference type="Proteomes" id="UP000064967"/>
    </source>
</evidence>
<dbReference type="PANTHER" id="PTHR14136">
    <property type="entry name" value="BTB_POZ DOMAIN-CONTAINING PROTEIN KCTD9"/>
    <property type="match status" value="1"/>
</dbReference>
<proteinExistence type="predicted"/>